<reference evidence="5 6" key="2">
    <citation type="submission" date="2019-01" db="EMBL/GenBank/DDBJ databases">
        <title>The decoding of complex shrimp genome reveals the adaptation for benthos swimmer, frequently molting mechanism and breeding impact on genome.</title>
        <authorList>
            <person name="Sun Y."/>
            <person name="Gao Y."/>
            <person name="Yu Y."/>
        </authorList>
    </citation>
    <scope>NUCLEOTIDE SEQUENCE [LARGE SCALE GENOMIC DNA]</scope>
    <source>
        <tissue evidence="5">Muscle</tissue>
    </source>
</reference>
<dbReference type="PANTHER" id="PTHR22762">
    <property type="entry name" value="ALPHA-GLUCOSIDASE"/>
    <property type="match status" value="1"/>
</dbReference>
<name>A0A3R7LUD7_PENVA</name>
<dbReference type="Gene3D" id="2.60.40.1180">
    <property type="entry name" value="Golgi alpha-mannosidase II"/>
    <property type="match status" value="1"/>
</dbReference>
<dbReference type="STRING" id="6689.A0A3R7LUD7"/>
<proteinExistence type="inferred from homology"/>
<feature type="domain" description="Glycoside hydrolase family 31 TIM barrel" evidence="4">
    <location>
        <begin position="1"/>
        <end position="131"/>
    </location>
</feature>
<dbReference type="InterPro" id="IPR013780">
    <property type="entry name" value="Glyco_hydro_b"/>
</dbReference>
<dbReference type="Proteomes" id="UP000283509">
    <property type="component" value="Unassembled WGS sequence"/>
</dbReference>
<gene>
    <name evidence="5" type="ORF">C7M84_017494</name>
</gene>
<comment type="similarity">
    <text evidence="1 2">Belongs to the glycosyl hydrolase 31 family.</text>
</comment>
<dbReference type="Gene3D" id="3.20.20.80">
    <property type="entry name" value="Glycosidases"/>
    <property type="match status" value="1"/>
</dbReference>
<keyword evidence="2" id="KW-0326">Glycosidase</keyword>
<evidence type="ECO:0000259" key="4">
    <source>
        <dbReference type="Pfam" id="PF01055"/>
    </source>
</evidence>
<dbReference type="SUPFAM" id="SSF51445">
    <property type="entry name" value="(Trans)glycosidases"/>
    <property type="match status" value="1"/>
</dbReference>
<dbReference type="EMBL" id="QCYY01003233">
    <property type="protein sequence ID" value="ROT64560.1"/>
    <property type="molecule type" value="Genomic_DNA"/>
</dbReference>
<evidence type="ECO:0000313" key="5">
    <source>
        <dbReference type="EMBL" id="ROT64560.1"/>
    </source>
</evidence>
<dbReference type="Pfam" id="PF01055">
    <property type="entry name" value="Glyco_hydro_31_2nd"/>
    <property type="match status" value="2"/>
</dbReference>
<dbReference type="PANTHER" id="PTHR22762:SF133">
    <property type="entry name" value="P-TYPE DOMAIN-CONTAINING PROTEIN"/>
    <property type="match status" value="1"/>
</dbReference>
<keyword evidence="2" id="KW-0378">Hydrolase</keyword>
<accession>A0A3R7LUD7</accession>
<dbReference type="InterPro" id="IPR000322">
    <property type="entry name" value="Glyco_hydro_31_TIM"/>
</dbReference>
<dbReference type="InterPro" id="IPR017853">
    <property type="entry name" value="GH"/>
</dbReference>
<dbReference type="AlphaFoldDB" id="A0A3R7LUD7"/>
<evidence type="ECO:0000256" key="3">
    <source>
        <dbReference type="SAM" id="MobiDB-lite"/>
    </source>
</evidence>
<dbReference type="GO" id="GO:0005975">
    <property type="term" value="P:carbohydrate metabolic process"/>
    <property type="evidence" value="ECO:0007669"/>
    <property type="project" value="InterPro"/>
</dbReference>
<evidence type="ECO:0000313" key="6">
    <source>
        <dbReference type="Proteomes" id="UP000283509"/>
    </source>
</evidence>
<evidence type="ECO:0000256" key="2">
    <source>
        <dbReference type="RuleBase" id="RU361185"/>
    </source>
</evidence>
<feature type="region of interest" description="Disordered" evidence="3">
    <location>
        <begin position="119"/>
        <end position="146"/>
    </location>
</feature>
<evidence type="ECO:0000256" key="1">
    <source>
        <dbReference type="ARBA" id="ARBA00007806"/>
    </source>
</evidence>
<sequence>MNEPANFGTNEQRPWNCRRSGGPGASPAPPPLPSRSFPQPTAPDPCLPTRLSDKTLCMVARQGEERELRHYDVHNLYGWSETKPTLEALQAATGKRGFVVTPVDVPEQRQVGGALAGGQRANWNHLGDSITGEGEGEEREKGEGREEEDVAGIHLFGIPTLVADICGFSTTQETECWNSTCSEYPTLVRIFADSSTTQKRDCERWMELGAFYPTAGATTPWRERPCMLGMMDPGLWPSVAASSRKALRIRYTLLPYLYTLHFLAATTGSTVVRPLFFE</sequence>
<dbReference type="OrthoDB" id="1334205at2759"/>
<protein>
    <recommendedName>
        <fullName evidence="4">Glycoside hydrolase family 31 TIM barrel domain-containing protein</fullName>
    </recommendedName>
</protein>
<dbReference type="GO" id="GO:0004558">
    <property type="term" value="F:alpha-1,4-glucosidase activity"/>
    <property type="evidence" value="ECO:0007669"/>
    <property type="project" value="TreeGrafter"/>
</dbReference>
<feature type="region of interest" description="Disordered" evidence="3">
    <location>
        <begin position="1"/>
        <end position="50"/>
    </location>
</feature>
<organism evidence="5 6">
    <name type="scientific">Penaeus vannamei</name>
    <name type="common">Whiteleg shrimp</name>
    <name type="synonym">Litopenaeus vannamei</name>
    <dbReference type="NCBI Taxonomy" id="6689"/>
    <lineage>
        <taxon>Eukaryota</taxon>
        <taxon>Metazoa</taxon>
        <taxon>Ecdysozoa</taxon>
        <taxon>Arthropoda</taxon>
        <taxon>Crustacea</taxon>
        <taxon>Multicrustacea</taxon>
        <taxon>Malacostraca</taxon>
        <taxon>Eumalacostraca</taxon>
        <taxon>Eucarida</taxon>
        <taxon>Decapoda</taxon>
        <taxon>Dendrobranchiata</taxon>
        <taxon>Penaeoidea</taxon>
        <taxon>Penaeidae</taxon>
        <taxon>Penaeus</taxon>
    </lineage>
</organism>
<feature type="domain" description="Glycoside hydrolase family 31 TIM barrel" evidence="4">
    <location>
        <begin position="152"/>
        <end position="260"/>
    </location>
</feature>
<comment type="caution">
    <text evidence="5">The sequence shown here is derived from an EMBL/GenBank/DDBJ whole genome shotgun (WGS) entry which is preliminary data.</text>
</comment>
<keyword evidence="6" id="KW-1185">Reference proteome</keyword>
<reference evidence="5 6" key="1">
    <citation type="submission" date="2018-04" db="EMBL/GenBank/DDBJ databases">
        <authorList>
            <person name="Zhang X."/>
            <person name="Yuan J."/>
            <person name="Li F."/>
            <person name="Xiang J."/>
        </authorList>
    </citation>
    <scope>NUCLEOTIDE SEQUENCE [LARGE SCALE GENOMIC DNA]</scope>
    <source>
        <tissue evidence="5">Muscle</tissue>
    </source>
</reference>